<dbReference type="InterPro" id="IPR034168">
    <property type="entry name" value="PPIE_RRM"/>
</dbReference>
<dbReference type="CDD" id="cd01926">
    <property type="entry name" value="cyclophilin_ABH_like"/>
    <property type="match status" value="1"/>
</dbReference>
<dbReference type="PROSITE" id="PS50102">
    <property type="entry name" value="RRM"/>
    <property type="match status" value="1"/>
</dbReference>
<keyword evidence="6 11" id="KW-0694">RNA-binding</keyword>
<dbReference type="PRINTS" id="PR00153">
    <property type="entry name" value="CSAPPISMRASE"/>
</dbReference>
<dbReference type="EMBL" id="PZQS01000010">
    <property type="protein sequence ID" value="PVD23684.1"/>
    <property type="molecule type" value="Genomic_DNA"/>
</dbReference>
<reference evidence="15 16" key="1">
    <citation type="submission" date="2018-04" db="EMBL/GenBank/DDBJ databases">
        <title>The genome of golden apple snail Pomacea canaliculata provides insight into stress tolerance and invasive adaptation.</title>
        <authorList>
            <person name="Liu C."/>
            <person name="Liu B."/>
            <person name="Ren Y."/>
            <person name="Zhang Y."/>
            <person name="Wang H."/>
            <person name="Li S."/>
            <person name="Jiang F."/>
            <person name="Yin L."/>
            <person name="Zhang G."/>
            <person name="Qian W."/>
            <person name="Fan W."/>
        </authorList>
    </citation>
    <scope>NUCLEOTIDE SEQUENCE [LARGE SCALE GENOMIC DNA]</scope>
    <source>
        <strain evidence="15">SZHN2017</strain>
        <tissue evidence="15">Muscle</tissue>
    </source>
</reference>
<dbReference type="EC" id="5.2.1.8" evidence="4 10"/>
<protein>
    <recommendedName>
        <fullName evidence="5 10">Peptidyl-prolyl cis-trans isomerase E</fullName>
        <shortName evidence="10">PPIase E</shortName>
        <ecNumber evidence="4 10">5.2.1.8</ecNumber>
    </recommendedName>
</protein>
<evidence type="ECO:0000256" key="12">
    <source>
        <dbReference type="SAM" id="MobiDB-lite"/>
    </source>
</evidence>
<dbReference type="GO" id="GO:0000398">
    <property type="term" value="P:mRNA splicing, via spliceosome"/>
    <property type="evidence" value="ECO:0007669"/>
    <property type="project" value="UniProtKB-ARBA"/>
</dbReference>
<evidence type="ECO:0000256" key="10">
    <source>
        <dbReference type="PIRNR" id="PIRNR001475"/>
    </source>
</evidence>
<dbReference type="GO" id="GO:0006457">
    <property type="term" value="P:protein folding"/>
    <property type="evidence" value="ECO:0007669"/>
    <property type="project" value="InterPro"/>
</dbReference>
<evidence type="ECO:0000256" key="7">
    <source>
        <dbReference type="ARBA" id="ARBA00023110"/>
    </source>
</evidence>
<feature type="domain" description="RRM" evidence="14">
    <location>
        <begin position="7"/>
        <end position="86"/>
    </location>
</feature>
<keyword evidence="9" id="KW-0539">Nucleus</keyword>
<evidence type="ECO:0000256" key="5">
    <source>
        <dbReference type="ARBA" id="ARBA00021137"/>
    </source>
</evidence>
<dbReference type="GO" id="GO:0003755">
    <property type="term" value="F:peptidyl-prolyl cis-trans isomerase activity"/>
    <property type="evidence" value="ECO:0007669"/>
    <property type="project" value="UniProtKB-KW"/>
</dbReference>
<accession>A0A2T7NR88</accession>
<comment type="subcellular location">
    <subcellularLocation>
        <location evidence="2">Nucleus</location>
    </subcellularLocation>
</comment>
<dbReference type="SUPFAM" id="SSF50891">
    <property type="entry name" value="Cyclophilin-like"/>
    <property type="match status" value="1"/>
</dbReference>
<keyword evidence="7 10" id="KW-0697">Rotamase</keyword>
<dbReference type="InterPro" id="IPR002130">
    <property type="entry name" value="Cyclophilin-type_PPIase_dom"/>
</dbReference>
<dbReference type="PROSITE" id="PS00170">
    <property type="entry name" value="CSA_PPIASE_1"/>
    <property type="match status" value="1"/>
</dbReference>
<organism evidence="15 16">
    <name type="scientific">Pomacea canaliculata</name>
    <name type="common">Golden apple snail</name>
    <dbReference type="NCBI Taxonomy" id="400727"/>
    <lineage>
        <taxon>Eukaryota</taxon>
        <taxon>Metazoa</taxon>
        <taxon>Spiralia</taxon>
        <taxon>Lophotrochozoa</taxon>
        <taxon>Mollusca</taxon>
        <taxon>Gastropoda</taxon>
        <taxon>Caenogastropoda</taxon>
        <taxon>Architaenioglossa</taxon>
        <taxon>Ampullarioidea</taxon>
        <taxon>Ampullariidae</taxon>
        <taxon>Pomacea</taxon>
    </lineage>
</organism>
<dbReference type="InterPro" id="IPR020892">
    <property type="entry name" value="Cyclophilin-type_PPIase_CS"/>
</dbReference>
<dbReference type="PROSITE" id="PS50072">
    <property type="entry name" value="CSA_PPIASE_2"/>
    <property type="match status" value="1"/>
</dbReference>
<dbReference type="FunFam" id="3.30.70.330:FF:000776">
    <property type="entry name" value="Peptidyl-prolyl cis-trans isomerase E"/>
    <property type="match status" value="1"/>
</dbReference>
<dbReference type="GO" id="GO:0005739">
    <property type="term" value="C:mitochondrion"/>
    <property type="evidence" value="ECO:0007669"/>
    <property type="project" value="TreeGrafter"/>
</dbReference>
<dbReference type="STRING" id="400727.A0A2T7NR88"/>
<dbReference type="GO" id="GO:0016018">
    <property type="term" value="F:cyclosporin A binding"/>
    <property type="evidence" value="ECO:0007669"/>
    <property type="project" value="TreeGrafter"/>
</dbReference>
<dbReference type="InterPro" id="IPR016304">
    <property type="entry name" value="PPIE"/>
</dbReference>
<evidence type="ECO:0000256" key="3">
    <source>
        <dbReference type="ARBA" id="ARBA00009483"/>
    </source>
</evidence>
<dbReference type="GO" id="GO:0003723">
    <property type="term" value="F:RNA binding"/>
    <property type="evidence" value="ECO:0007669"/>
    <property type="project" value="UniProtKB-UniRule"/>
</dbReference>
<dbReference type="SUPFAM" id="SSF54928">
    <property type="entry name" value="RNA-binding domain, RBD"/>
    <property type="match status" value="1"/>
</dbReference>
<gene>
    <name evidence="15" type="ORF">C0Q70_16957</name>
</gene>
<dbReference type="Gene3D" id="3.30.70.330">
    <property type="match status" value="1"/>
</dbReference>
<dbReference type="InterPro" id="IPR029000">
    <property type="entry name" value="Cyclophilin-like_dom_sf"/>
</dbReference>
<dbReference type="GO" id="GO:0032991">
    <property type="term" value="C:protein-containing complex"/>
    <property type="evidence" value="ECO:0007669"/>
    <property type="project" value="UniProtKB-ARBA"/>
</dbReference>
<evidence type="ECO:0000256" key="1">
    <source>
        <dbReference type="ARBA" id="ARBA00000971"/>
    </source>
</evidence>
<evidence type="ECO:0000256" key="9">
    <source>
        <dbReference type="ARBA" id="ARBA00023242"/>
    </source>
</evidence>
<comment type="function">
    <text evidence="10">Catalyzes the cis-trans isomerization of proline imidic peptide bonds in proteins.</text>
</comment>
<comment type="similarity">
    <text evidence="3 10">Belongs to the cyclophilin-type PPIase family. PPIase E subfamily.</text>
</comment>
<dbReference type="Proteomes" id="UP000245119">
    <property type="component" value="Linkage Group LG10"/>
</dbReference>
<dbReference type="Pfam" id="PF00160">
    <property type="entry name" value="Pro_isomerase"/>
    <property type="match status" value="1"/>
</dbReference>
<dbReference type="GO" id="GO:0005634">
    <property type="term" value="C:nucleus"/>
    <property type="evidence" value="ECO:0007669"/>
    <property type="project" value="UniProtKB-SubCell"/>
</dbReference>
<dbReference type="InterPro" id="IPR000504">
    <property type="entry name" value="RRM_dom"/>
</dbReference>
<comment type="caution">
    <text evidence="15">The sequence shown here is derived from an EMBL/GenBank/DDBJ whole genome shotgun (WGS) entry which is preliminary data.</text>
</comment>
<evidence type="ECO:0000256" key="2">
    <source>
        <dbReference type="ARBA" id="ARBA00004123"/>
    </source>
</evidence>
<dbReference type="Pfam" id="PF00076">
    <property type="entry name" value="RRM_1"/>
    <property type="match status" value="1"/>
</dbReference>
<evidence type="ECO:0000259" key="13">
    <source>
        <dbReference type="PROSITE" id="PS50072"/>
    </source>
</evidence>
<evidence type="ECO:0000313" key="16">
    <source>
        <dbReference type="Proteomes" id="UP000245119"/>
    </source>
</evidence>
<evidence type="ECO:0000313" key="15">
    <source>
        <dbReference type="EMBL" id="PVD23684.1"/>
    </source>
</evidence>
<evidence type="ECO:0000256" key="4">
    <source>
        <dbReference type="ARBA" id="ARBA00013194"/>
    </source>
</evidence>
<dbReference type="AlphaFoldDB" id="A0A2T7NR88"/>
<dbReference type="InterPro" id="IPR012677">
    <property type="entry name" value="Nucleotide-bd_a/b_plait_sf"/>
</dbReference>
<dbReference type="PANTHER" id="PTHR11071:SF561">
    <property type="entry name" value="PEPTIDYL-PROLYL CIS-TRANS ISOMERASE D-RELATED"/>
    <property type="match status" value="1"/>
</dbReference>
<sequence length="303" mass="33465">MASNNKRMVYVGGLAEEVDDKVLNAAFLPFGDIVDIQIPLDYETEKHRGFAFVEFELAEVSQCECTSRCNESELFGRTIRVNLAKPMKIKEGASRAVWADDSWLQQHAGETIKDTEEEEGGKEEKKKGSNGVSAPKRPHTNPQVFMDIKIGNRNAGRIVIELKADVVPLTAENFRCLCTHEKGYGYKGSTFHRIIPQFMCQGGDFTNHNGTGGKSIYGNKFDDENFKLRHTAAGDLSMANSGPNSNGSQFFIATARTEWLDGKHVVFGKVVEGMDVVWKMEACGSKSGKPSEKVTIINCGELV</sequence>
<dbReference type="PANTHER" id="PTHR11071">
    <property type="entry name" value="PEPTIDYL-PROLYL CIS-TRANS ISOMERASE"/>
    <property type="match status" value="1"/>
</dbReference>
<feature type="domain" description="PPIase cyclophilin-type" evidence="13">
    <location>
        <begin position="145"/>
        <end position="301"/>
    </location>
</feature>
<dbReference type="PIRSF" id="PIRSF001475">
    <property type="entry name" value="PPI_cyclophilin_E"/>
    <property type="match status" value="1"/>
</dbReference>
<evidence type="ECO:0000259" key="14">
    <source>
        <dbReference type="PROSITE" id="PS50102"/>
    </source>
</evidence>
<proteinExistence type="inferred from homology"/>
<dbReference type="SMART" id="SM00360">
    <property type="entry name" value="RRM"/>
    <property type="match status" value="1"/>
</dbReference>
<name>A0A2T7NR88_POMCA</name>
<evidence type="ECO:0000256" key="11">
    <source>
        <dbReference type="PROSITE-ProRule" id="PRU00176"/>
    </source>
</evidence>
<keyword evidence="8 10" id="KW-0413">Isomerase</keyword>
<dbReference type="InterPro" id="IPR035979">
    <property type="entry name" value="RBD_domain_sf"/>
</dbReference>
<dbReference type="CDD" id="cd12347">
    <property type="entry name" value="RRM_PPIE"/>
    <property type="match status" value="1"/>
</dbReference>
<keyword evidence="16" id="KW-1185">Reference proteome</keyword>
<dbReference type="FunFam" id="2.40.100.10:FF:000010">
    <property type="entry name" value="Peptidyl-prolyl cis-trans isomerase E"/>
    <property type="match status" value="1"/>
</dbReference>
<dbReference type="OrthoDB" id="193499at2759"/>
<evidence type="ECO:0000256" key="8">
    <source>
        <dbReference type="ARBA" id="ARBA00023235"/>
    </source>
</evidence>
<comment type="catalytic activity">
    <reaction evidence="1 10">
        <text>[protein]-peptidylproline (omega=180) = [protein]-peptidylproline (omega=0)</text>
        <dbReference type="Rhea" id="RHEA:16237"/>
        <dbReference type="Rhea" id="RHEA-COMP:10747"/>
        <dbReference type="Rhea" id="RHEA-COMP:10748"/>
        <dbReference type="ChEBI" id="CHEBI:83833"/>
        <dbReference type="ChEBI" id="CHEBI:83834"/>
        <dbReference type="EC" id="5.2.1.8"/>
    </reaction>
</comment>
<feature type="region of interest" description="Disordered" evidence="12">
    <location>
        <begin position="110"/>
        <end position="142"/>
    </location>
</feature>
<dbReference type="Gene3D" id="2.40.100.10">
    <property type="entry name" value="Cyclophilin-like"/>
    <property type="match status" value="1"/>
</dbReference>
<evidence type="ECO:0000256" key="6">
    <source>
        <dbReference type="ARBA" id="ARBA00022884"/>
    </source>
</evidence>